<comment type="caution">
    <text evidence="1">The sequence shown here is derived from an EMBL/GenBank/DDBJ whole genome shotgun (WGS) entry which is preliminary data.</text>
</comment>
<evidence type="ECO:0000313" key="1">
    <source>
        <dbReference type="EMBL" id="MED6280859.1"/>
    </source>
</evidence>
<evidence type="ECO:0000313" key="2">
    <source>
        <dbReference type="Proteomes" id="UP001352852"/>
    </source>
</evidence>
<gene>
    <name evidence="1" type="ORF">CHARACLAT_015306</name>
</gene>
<reference evidence="1 2" key="1">
    <citation type="submission" date="2021-06" db="EMBL/GenBank/DDBJ databases">
        <authorList>
            <person name="Palmer J.M."/>
        </authorList>
    </citation>
    <scope>NUCLEOTIDE SEQUENCE [LARGE SCALE GENOMIC DNA]</scope>
    <source>
        <strain evidence="1 2">CL_MEX2019</strain>
        <tissue evidence="1">Muscle</tissue>
    </source>
</reference>
<proteinExistence type="predicted"/>
<dbReference type="EMBL" id="JAHUTJ010042170">
    <property type="protein sequence ID" value="MED6280859.1"/>
    <property type="molecule type" value="Genomic_DNA"/>
</dbReference>
<sequence length="70" mass="8200">MFSRQTTGSCETPQVNMDQNLSLLSLCHEELRRFSGKRRSNQIYICKGMLGPQPWLQNERPLRTFLELSK</sequence>
<accession>A0ABU7E2T9</accession>
<keyword evidence="2" id="KW-1185">Reference proteome</keyword>
<protein>
    <submittedName>
        <fullName evidence="1">Uncharacterized protein</fullName>
    </submittedName>
</protein>
<name>A0ABU7E2T9_9TELE</name>
<dbReference type="Proteomes" id="UP001352852">
    <property type="component" value="Unassembled WGS sequence"/>
</dbReference>
<organism evidence="1 2">
    <name type="scientific">Characodon lateralis</name>
    <dbReference type="NCBI Taxonomy" id="208331"/>
    <lineage>
        <taxon>Eukaryota</taxon>
        <taxon>Metazoa</taxon>
        <taxon>Chordata</taxon>
        <taxon>Craniata</taxon>
        <taxon>Vertebrata</taxon>
        <taxon>Euteleostomi</taxon>
        <taxon>Actinopterygii</taxon>
        <taxon>Neopterygii</taxon>
        <taxon>Teleostei</taxon>
        <taxon>Neoteleostei</taxon>
        <taxon>Acanthomorphata</taxon>
        <taxon>Ovalentaria</taxon>
        <taxon>Atherinomorphae</taxon>
        <taxon>Cyprinodontiformes</taxon>
        <taxon>Goodeidae</taxon>
        <taxon>Characodon</taxon>
    </lineage>
</organism>